<dbReference type="InterPro" id="IPR036291">
    <property type="entry name" value="NAD(P)-bd_dom_sf"/>
</dbReference>
<feature type="domain" description="Enoyl reductase (ER)" evidence="1">
    <location>
        <begin position="10"/>
        <end position="333"/>
    </location>
</feature>
<dbReference type="InterPro" id="IPR011032">
    <property type="entry name" value="GroES-like_sf"/>
</dbReference>
<dbReference type="CDD" id="cd05289">
    <property type="entry name" value="MDR_like_2"/>
    <property type="match status" value="1"/>
</dbReference>
<dbReference type="SUPFAM" id="SSF50129">
    <property type="entry name" value="GroES-like"/>
    <property type="match status" value="1"/>
</dbReference>
<dbReference type="InterPro" id="IPR020843">
    <property type="entry name" value="ER"/>
</dbReference>
<name>A0A0R2EUU5_9LACO</name>
<dbReference type="GO" id="GO:0016491">
    <property type="term" value="F:oxidoreductase activity"/>
    <property type="evidence" value="ECO:0007669"/>
    <property type="project" value="InterPro"/>
</dbReference>
<comment type="caution">
    <text evidence="2">The sequence shown here is derived from an EMBL/GenBank/DDBJ whole genome shotgun (WGS) entry which is preliminary data.</text>
</comment>
<evidence type="ECO:0000259" key="1">
    <source>
        <dbReference type="SMART" id="SM00829"/>
    </source>
</evidence>
<dbReference type="SUPFAM" id="SSF51735">
    <property type="entry name" value="NAD(P)-binding Rossmann-fold domains"/>
    <property type="match status" value="1"/>
</dbReference>
<keyword evidence="3" id="KW-1185">Reference proteome</keyword>
<dbReference type="SMART" id="SM00829">
    <property type="entry name" value="PKS_ER"/>
    <property type="match status" value="1"/>
</dbReference>
<gene>
    <name evidence="2" type="ORF">FD14_GL001638</name>
</gene>
<evidence type="ECO:0000313" key="3">
    <source>
        <dbReference type="Proteomes" id="UP000051442"/>
    </source>
</evidence>
<evidence type="ECO:0000313" key="2">
    <source>
        <dbReference type="EMBL" id="KRN20001.1"/>
    </source>
</evidence>
<dbReference type="STRING" id="1423804.FD14_GL001638"/>
<dbReference type="Proteomes" id="UP000051442">
    <property type="component" value="Unassembled WGS sequence"/>
</dbReference>
<dbReference type="InterPro" id="IPR050700">
    <property type="entry name" value="YIM1/Zinc_Alcohol_DH_Fams"/>
</dbReference>
<organism evidence="2 3">
    <name type="scientific">Secundilactobacillus similis DSM 23365 = JCM 2765</name>
    <dbReference type="NCBI Taxonomy" id="1423804"/>
    <lineage>
        <taxon>Bacteria</taxon>
        <taxon>Bacillati</taxon>
        <taxon>Bacillota</taxon>
        <taxon>Bacilli</taxon>
        <taxon>Lactobacillales</taxon>
        <taxon>Lactobacillaceae</taxon>
        <taxon>Secundilactobacillus</taxon>
    </lineage>
</organism>
<accession>A0A0R2EUU5</accession>
<proteinExistence type="predicted"/>
<dbReference type="PATRIC" id="fig|1423804.4.peg.1766"/>
<dbReference type="EMBL" id="AYZM01000134">
    <property type="protein sequence ID" value="KRN20001.1"/>
    <property type="molecule type" value="Genomic_DNA"/>
</dbReference>
<reference evidence="2 3" key="1">
    <citation type="journal article" date="2015" name="Genome Announc.">
        <title>Expanding the biotechnology potential of lactobacilli through comparative genomics of 213 strains and associated genera.</title>
        <authorList>
            <person name="Sun Z."/>
            <person name="Harris H.M."/>
            <person name="McCann A."/>
            <person name="Guo C."/>
            <person name="Argimon S."/>
            <person name="Zhang W."/>
            <person name="Yang X."/>
            <person name="Jeffery I.B."/>
            <person name="Cooney J.C."/>
            <person name="Kagawa T.F."/>
            <person name="Liu W."/>
            <person name="Song Y."/>
            <person name="Salvetti E."/>
            <person name="Wrobel A."/>
            <person name="Rasinkangas P."/>
            <person name="Parkhill J."/>
            <person name="Rea M.C."/>
            <person name="O'Sullivan O."/>
            <person name="Ritari J."/>
            <person name="Douillard F.P."/>
            <person name="Paul Ross R."/>
            <person name="Yang R."/>
            <person name="Briner A.E."/>
            <person name="Felis G.E."/>
            <person name="de Vos W.M."/>
            <person name="Barrangou R."/>
            <person name="Klaenhammer T.R."/>
            <person name="Caufield P.W."/>
            <person name="Cui Y."/>
            <person name="Zhang H."/>
            <person name="O'Toole P.W."/>
        </authorList>
    </citation>
    <scope>NUCLEOTIDE SEQUENCE [LARGE SCALE GENOMIC DNA]</scope>
    <source>
        <strain evidence="2 3">DSM 23365</strain>
    </source>
</reference>
<dbReference type="RefSeq" id="WP_057152162.1">
    <property type="nucleotide sequence ID" value="NZ_AYZM01000134.1"/>
</dbReference>
<dbReference type="Pfam" id="PF08240">
    <property type="entry name" value="ADH_N"/>
    <property type="match status" value="1"/>
</dbReference>
<dbReference type="Gene3D" id="3.40.50.720">
    <property type="entry name" value="NAD(P)-binding Rossmann-like Domain"/>
    <property type="match status" value="1"/>
</dbReference>
<dbReference type="Gene3D" id="3.90.180.10">
    <property type="entry name" value="Medium-chain alcohol dehydrogenases, catalytic domain"/>
    <property type="match status" value="1"/>
</dbReference>
<sequence length="335" mass="36286">MKAYTISKYGKQPLTLSELPIPVPTDTQVLVKINAASVNPIDLKRKHGDLRTIMATEFPLTLGHDFAGEVIQTGSDVHRFKVGDRVFGKLPDDHIGSFAEYVTVEAVNIARIPAELSDVQAAAIPLVGLTAYQALHNYLNVQPGQRVYIPAGSGGLGSLAIPIAAVLGAEVTTTASPKSVDRLKALGATTVVDYHQPNFLTQLGTFDAAFDLRGGQELTATFDHVKPGGRIVTVNGFPNRAFLKDQGDYYQLKAPMRFLLKLLSGRLDKKAKQRNIDYRFMLVKSSGAQLAELTDLLTTNHVLPTIDQTFTFDQTQAALDYVASGHATGKVVITQ</sequence>
<dbReference type="PANTHER" id="PTHR11695:SF294">
    <property type="entry name" value="RETICULON-4-INTERACTING PROTEIN 1, MITOCHONDRIAL"/>
    <property type="match status" value="1"/>
</dbReference>
<dbReference type="Pfam" id="PF13602">
    <property type="entry name" value="ADH_zinc_N_2"/>
    <property type="match status" value="1"/>
</dbReference>
<protein>
    <submittedName>
        <fullName evidence="2">Alcohol dehydrogenase</fullName>
    </submittedName>
</protein>
<dbReference type="InterPro" id="IPR013154">
    <property type="entry name" value="ADH-like_N"/>
</dbReference>
<dbReference type="AlphaFoldDB" id="A0A0R2EUU5"/>
<dbReference type="PANTHER" id="PTHR11695">
    <property type="entry name" value="ALCOHOL DEHYDROGENASE RELATED"/>
    <property type="match status" value="1"/>
</dbReference>
<dbReference type="OrthoDB" id="9792162at2"/>